<dbReference type="PANTHER" id="PTHR21562:SF83">
    <property type="entry name" value="PECTIN ACETYLESTERASE 4"/>
    <property type="match status" value="1"/>
</dbReference>
<dbReference type="GO" id="GO:0016787">
    <property type="term" value="F:hydrolase activity"/>
    <property type="evidence" value="ECO:0007669"/>
    <property type="project" value="InterPro"/>
</dbReference>
<evidence type="ECO:0000313" key="1">
    <source>
        <dbReference type="EMBL" id="KKN99169.1"/>
    </source>
</evidence>
<sequence length="406" mass="43983">MNNNNTGFFPILTRLIVGTSARFAALVLIAVTALAACSEPEPPAAPDIPTAVNVPAVDAQEQTYADFSGLEPGWNAFAPGGDTLCSDGSEYRFFVKQGEPDKLMFYLEGGGACWDGANCDPDLQPSYQVNLAATDPANAHGILAFEHPENPFADYTIVYAPYCSADVHLGDSVQNHMAPAIEGHASHEVNIQHRGLANATAAMQWAFDHVLVPRQIFVTGSSAGSIPSPFYALEIAQQYPRSSVVQLGDASGGYRGFANFNPYDVWATDEVLAEMDYVSTISADEFSFHHLYIGAAQQRPDIRFASYDNAEDDVQKQFLALGGTPTESLLPLLETNLNEIGEAIPDFRYYVAGGSMHTILLRPEVYSYEVEGVRFVDWLTDLAAGEPVQNVMCLNCELAPEPVQAP</sequence>
<name>A0A0F9V592_9ZZZZ</name>
<dbReference type="PANTHER" id="PTHR21562">
    <property type="entry name" value="NOTUM-RELATED"/>
    <property type="match status" value="1"/>
</dbReference>
<dbReference type="Pfam" id="PF03283">
    <property type="entry name" value="PAE"/>
    <property type="match status" value="1"/>
</dbReference>
<evidence type="ECO:0008006" key="2">
    <source>
        <dbReference type="Google" id="ProtNLM"/>
    </source>
</evidence>
<gene>
    <name evidence="1" type="ORF">LCGC14_0139620</name>
</gene>
<organism evidence="1">
    <name type="scientific">marine sediment metagenome</name>
    <dbReference type="NCBI Taxonomy" id="412755"/>
    <lineage>
        <taxon>unclassified sequences</taxon>
        <taxon>metagenomes</taxon>
        <taxon>ecological metagenomes</taxon>
    </lineage>
</organism>
<accession>A0A0F9V592</accession>
<protein>
    <recommendedName>
        <fullName evidence="2">VtpJ-therm</fullName>
    </recommendedName>
</protein>
<comment type="caution">
    <text evidence="1">The sequence shown here is derived from an EMBL/GenBank/DDBJ whole genome shotgun (WGS) entry which is preliminary data.</text>
</comment>
<proteinExistence type="predicted"/>
<dbReference type="InterPro" id="IPR004963">
    <property type="entry name" value="PAE/NOTUM"/>
</dbReference>
<dbReference type="AlphaFoldDB" id="A0A0F9V592"/>
<dbReference type="EMBL" id="LAZR01000048">
    <property type="protein sequence ID" value="KKN99169.1"/>
    <property type="molecule type" value="Genomic_DNA"/>
</dbReference>
<reference evidence="1" key="1">
    <citation type="journal article" date="2015" name="Nature">
        <title>Complex archaea that bridge the gap between prokaryotes and eukaryotes.</title>
        <authorList>
            <person name="Spang A."/>
            <person name="Saw J.H."/>
            <person name="Jorgensen S.L."/>
            <person name="Zaremba-Niedzwiedzka K."/>
            <person name="Martijn J."/>
            <person name="Lind A.E."/>
            <person name="van Eijk R."/>
            <person name="Schleper C."/>
            <person name="Guy L."/>
            <person name="Ettema T.J."/>
        </authorList>
    </citation>
    <scope>NUCLEOTIDE SEQUENCE</scope>
</reference>